<organism evidence="7 8">
    <name type="scientific">Microvirgula aerodenitrificans</name>
    <dbReference type="NCBI Taxonomy" id="57480"/>
    <lineage>
        <taxon>Bacteria</taxon>
        <taxon>Pseudomonadati</taxon>
        <taxon>Pseudomonadota</taxon>
        <taxon>Betaproteobacteria</taxon>
        <taxon>Neisseriales</taxon>
        <taxon>Aquaspirillaceae</taxon>
        <taxon>Microvirgula</taxon>
    </lineage>
</organism>
<dbReference type="Pfam" id="PF00196">
    <property type="entry name" value="GerE"/>
    <property type="match status" value="1"/>
</dbReference>
<evidence type="ECO:0000313" key="8">
    <source>
        <dbReference type="Proteomes" id="UP000244173"/>
    </source>
</evidence>
<dbReference type="PRINTS" id="PR00038">
    <property type="entry name" value="HTHLUXR"/>
</dbReference>
<dbReference type="InterPro" id="IPR001789">
    <property type="entry name" value="Sig_transdc_resp-reg_receiver"/>
</dbReference>
<proteinExistence type="predicted"/>
<dbReference type="SUPFAM" id="SSF52172">
    <property type="entry name" value="CheY-like"/>
    <property type="match status" value="1"/>
</dbReference>
<dbReference type="RefSeq" id="WP_028498240.1">
    <property type="nucleotide sequence ID" value="NZ_CALFSO010000052.1"/>
</dbReference>
<dbReference type="Pfam" id="PF00072">
    <property type="entry name" value="Response_reg"/>
    <property type="match status" value="1"/>
</dbReference>
<dbReference type="InterPro" id="IPR016032">
    <property type="entry name" value="Sig_transdc_resp-reg_C-effctor"/>
</dbReference>
<dbReference type="SMART" id="SM00448">
    <property type="entry name" value="REC"/>
    <property type="match status" value="1"/>
</dbReference>
<keyword evidence="4" id="KW-0597">Phosphoprotein</keyword>
<keyword evidence="1" id="KW-0805">Transcription regulation</keyword>
<gene>
    <name evidence="7" type="ORF">DAI18_00520</name>
</gene>
<feature type="domain" description="HTH luxR-type" evidence="5">
    <location>
        <begin position="143"/>
        <end position="208"/>
    </location>
</feature>
<dbReference type="STRING" id="1122240.GCA_000620105_00798"/>
<keyword evidence="8" id="KW-1185">Reference proteome</keyword>
<reference evidence="7 8" key="1">
    <citation type="submission" date="2018-04" db="EMBL/GenBank/DDBJ databases">
        <title>Denitrifier Microvirgula.</title>
        <authorList>
            <person name="Anderson E."/>
            <person name="Jang J."/>
            <person name="Ishii S."/>
        </authorList>
    </citation>
    <scope>NUCLEOTIDE SEQUENCE [LARGE SCALE GENOMIC DNA]</scope>
    <source>
        <strain evidence="7 8">BE2.4</strain>
    </source>
</reference>
<dbReference type="GO" id="GO:0003677">
    <property type="term" value="F:DNA binding"/>
    <property type="evidence" value="ECO:0007669"/>
    <property type="project" value="UniProtKB-KW"/>
</dbReference>
<keyword evidence="2 7" id="KW-0238">DNA-binding</keyword>
<evidence type="ECO:0000259" key="6">
    <source>
        <dbReference type="PROSITE" id="PS50110"/>
    </source>
</evidence>
<dbReference type="InterPro" id="IPR011006">
    <property type="entry name" value="CheY-like_superfamily"/>
</dbReference>
<evidence type="ECO:0000313" key="7">
    <source>
        <dbReference type="EMBL" id="AVY92698.1"/>
    </source>
</evidence>
<dbReference type="Gene3D" id="1.10.10.10">
    <property type="entry name" value="Winged helix-like DNA-binding domain superfamily/Winged helix DNA-binding domain"/>
    <property type="match status" value="1"/>
</dbReference>
<name>A0A2U3TH23_9NEIS</name>
<dbReference type="KEGG" id="maer:DAI18_00520"/>
<dbReference type="PROSITE" id="PS00622">
    <property type="entry name" value="HTH_LUXR_1"/>
    <property type="match status" value="1"/>
</dbReference>
<dbReference type="Proteomes" id="UP000244173">
    <property type="component" value="Chromosome"/>
</dbReference>
<evidence type="ECO:0000259" key="5">
    <source>
        <dbReference type="PROSITE" id="PS50043"/>
    </source>
</evidence>
<accession>A0A2U3TH23</accession>
<dbReference type="SMART" id="SM00421">
    <property type="entry name" value="HTH_LUXR"/>
    <property type="match status" value="1"/>
</dbReference>
<dbReference type="InterPro" id="IPR000792">
    <property type="entry name" value="Tscrpt_reg_LuxR_C"/>
</dbReference>
<feature type="modified residue" description="4-aspartylphosphate" evidence="4">
    <location>
        <position position="62"/>
    </location>
</feature>
<dbReference type="OrthoDB" id="9802186at2"/>
<evidence type="ECO:0000256" key="4">
    <source>
        <dbReference type="PROSITE-ProRule" id="PRU00169"/>
    </source>
</evidence>
<dbReference type="AlphaFoldDB" id="A0A2U3TH23"/>
<dbReference type="SUPFAM" id="SSF46894">
    <property type="entry name" value="C-terminal effector domain of the bipartite response regulators"/>
    <property type="match status" value="1"/>
</dbReference>
<dbReference type="EMBL" id="CP028519">
    <property type="protein sequence ID" value="AVY92698.1"/>
    <property type="molecule type" value="Genomic_DNA"/>
</dbReference>
<dbReference type="InterPro" id="IPR036388">
    <property type="entry name" value="WH-like_DNA-bd_sf"/>
</dbReference>
<evidence type="ECO:0000256" key="2">
    <source>
        <dbReference type="ARBA" id="ARBA00023125"/>
    </source>
</evidence>
<dbReference type="GO" id="GO:0006355">
    <property type="term" value="P:regulation of DNA-templated transcription"/>
    <property type="evidence" value="ECO:0007669"/>
    <property type="project" value="InterPro"/>
</dbReference>
<evidence type="ECO:0000256" key="3">
    <source>
        <dbReference type="ARBA" id="ARBA00023163"/>
    </source>
</evidence>
<dbReference type="CDD" id="cd06170">
    <property type="entry name" value="LuxR_C_like"/>
    <property type="match status" value="1"/>
</dbReference>
<protein>
    <submittedName>
        <fullName evidence="7">DNA-binding response regulator</fullName>
    </submittedName>
</protein>
<evidence type="ECO:0000256" key="1">
    <source>
        <dbReference type="ARBA" id="ARBA00023015"/>
    </source>
</evidence>
<dbReference type="Gene3D" id="3.40.50.2300">
    <property type="match status" value="1"/>
</dbReference>
<dbReference type="CDD" id="cd17537">
    <property type="entry name" value="REC_FixJ"/>
    <property type="match status" value="1"/>
</dbReference>
<dbReference type="PANTHER" id="PTHR44688:SF16">
    <property type="entry name" value="DNA-BINDING TRANSCRIPTIONAL ACTIVATOR DEVR_DOSR"/>
    <property type="match status" value="1"/>
</dbReference>
<dbReference type="PROSITE" id="PS50043">
    <property type="entry name" value="HTH_LUXR_2"/>
    <property type="match status" value="1"/>
</dbReference>
<sequence length="222" mass="24525">MLSPASPTPRDPTIHVVDDDPAVLDSVTLLLRSHGLQAVPYASARQFLDAYQPGQIGCLVLDLRMPGMGGLELQQALNEEGIDVPVVFLTGHGDVQQCSRAFKAGAIDFLTKPIDELALVNAVRRGIQSSIDRHVKLTQTREIEEQLTRLTRRELEILRYIVDGRSSREIALILDLSPRTVEAHRANVYSKLEVLTLADLVRLYLMALSDQRLAERLASGPA</sequence>
<keyword evidence="3" id="KW-0804">Transcription</keyword>
<dbReference type="PROSITE" id="PS50110">
    <property type="entry name" value="RESPONSE_REGULATORY"/>
    <property type="match status" value="1"/>
</dbReference>
<dbReference type="GO" id="GO:0000160">
    <property type="term" value="P:phosphorelay signal transduction system"/>
    <property type="evidence" value="ECO:0007669"/>
    <property type="project" value="InterPro"/>
</dbReference>
<dbReference type="PANTHER" id="PTHR44688">
    <property type="entry name" value="DNA-BINDING TRANSCRIPTIONAL ACTIVATOR DEVR_DOSR"/>
    <property type="match status" value="1"/>
</dbReference>
<feature type="domain" description="Response regulatory" evidence="6">
    <location>
        <begin position="13"/>
        <end position="127"/>
    </location>
</feature>